<evidence type="ECO:0000313" key="1">
    <source>
        <dbReference type="EMBL" id="KAK9322153.1"/>
    </source>
</evidence>
<accession>A0ACC3TLT0</accession>
<sequence>MPVERIYVTRHGFRSNWDTTVLPKPAPTGIDGDPPLSAHGEEQAHELCAYLSTILPSVVRIYTSPFYRCLQTICELTDLLNVDILPEYGFGEWYGRTRKTHPRAASNETLKSFFPRVSLEYEPIAVPSTEGETIQELHDRAESVLAAMIKDCNENHPEVKTVVICAHAATIIALGRALVGDMSYDVRTGTCSISVYGADPSDNGTGKWTCLINGSTSHLASGEERHWSFETGEYDFLDVQAYHVHTDSRDVTVNPASVSDTNSVSVSETVVDGKI</sequence>
<protein>
    <submittedName>
        <fullName evidence="1">Histidine phosphatase superfamily</fullName>
    </submittedName>
</protein>
<dbReference type="Proteomes" id="UP001489719">
    <property type="component" value="Unassembled WGS sequence"/>
</dbReference>
<evidence type="ECO:0000313" key="2">
    <source>
        <dbReference type="Proteomes" id="UP001489719"/>
    </source>
</evidence>
<keyword evidence="2" id="KW-1185">Reference proteome</keyword>
<proteinExistence type="predicted"/>
<dbReference type="EMBL" id="MU970082">
    <property type="protein sequence ID" value="KAK9322153.1"/>
    <property type="molecule type" value="Genomic_DNA"/>
</dbReference>
<reference evidence="2" key="1">
    <citation type="journal article" date="2024" name="Front. Bioeng. Biotechnol.">
        <title>Genome-scale model development and genomic sequencing of the oleaginous clade Lipomyces.</title>
        <authorList>
            <person name="Czajka J.J."/>
            <person name="Han Y."/>
            <person name="Kim J."/>
            <person name="Mondo S.J."/>
            <person name="Hofstad B.A."/>
            <person name="Robles A."/>
            <person name="Haridas S."/>
            <person name="Riley R."/>
            <person name="LaButti K."/>
            <person name="Pangilinan J."/>
            <person name="Andreopoulos W."/>
            <person name="Lipzen A."/>
            <person name="Yan J."/>
            <person name="Wang M."/>
            <person name="Ng V."/>
            <person name="Grigoriev I.V."/>
            <person name="Spatafora J.W."/>
            <person name="Magnuson J.K."/>
            <person name="Baker S.E."/>
            <person name="Pomraning K.R."/>
        </authorList>
    </citation>
    <scope>NUCLEOTIDE SEQUENCE [LARGE SCALE GENOMIC DNA]</scope>
    <source>
        <strain evidence="2">CBS 10300</strain>
    </source>
</reference>
<name>A0ACC3TLT0_9ASCO</name>
<gene>
    <name evidence="1" type="ORF">V1517DRAFT_291977</name>
</gene>
<organism evidence="1 2">
    <name type="scientific">Lipomyces orientalis</name>
    <dbReference type="NCBI Taxonomy" id="1233043"/>
    <lineage>
        <taxon>Eukaryota</taxon>
        <taxon>Fungi</taxon>
        <taxon>Dikarya</taxon>
        <taxon>Ascomycota</taxon>
        <taxon>Saccharomycotina</taxon>
        <taxon>Lipomycetes</taxon>
        <taxon>Lipomycetales</taxon>
        <taxon>Lipomycetaceae</taxon>
        <taxon>Lipomyces</taxon>
    </lineage>
</organism>
<comment type="caution">
    <text evidence="1">The sequence shown here is derived from an EMBL/GenBank/DDBJ whole genome shotgun (WGS) entry which is preliminary data.</text>
</comment>